<name>A0AAW0PXB5_9GOBI</name>
<evidence type="ECO:0000313" key="2">
    <source>
        <dbReference type="Proteomes" id="UP001460270"/>
    </source>
</evidence>
<dbReference type="AlphaFoldDB" id="A0AAW0PXB5"/>
<evidence type="ECO:0000313" key="1">
    <source>
        <dbReference type="EMBL" id="KAK7940060.1"/>
    </source>
</evidence>
<protein>
    <submittedName>
        <fullName evidence="1">Uncharacterized protein</fullName>
    </submittedName>
</protein>
<accession>A0AAW0PXB5</accession>
<proteinExistence type="predicted"/>
<comment type="caution">
    <text evidence="1">The sequence shown here is derived from an EMBL/GenBank/DDBJ whole genome shotgun (WGS) entry which is preliminary data.</text>
</comment>
<gene>
    <name evidence="1" type="ORF">WMY93_003386</name>
</gene>
<organism evidence="1 2">
    <name type="scientific">Mugilogobius chulae</name>
    <name type="common">yellowstripe goby</name>
    <dbReference type="NCBI Taxonomy" id="88201"/>
    <lineage>
        <taxon>Eukaryota</taxon>
        <taxon>Metazoa</taxon>
        <taxon>Chordata</taxon>
        <taxon>Craniata</taxon>
        <taxon>Vertebrata</taxon>
        <taxon>Euteleostomi</taxon>
        <taxon>Actinopterygii</taxon>
        <taxon>Neopterygii</taxon>
        <taxon>Teleostei</taxon>
        <taxon>Neoteleostei</taxon>
        <taxon>Acanthomorphata</taxon>
        <taxon>Gobiaria</taxon>
        <taxon>Gobiiformes</taxon>
        <taxon>Gobioidei</taxon>
        <taxon>Gobiidae</taxon>
        <taxon>Gobionellinae</taxon>
        <taxon>Mugilogobius</taxon>
    </lineage>
</organism>
<keyword evidence="2" id="KW-1185">Reference proteome</keyword>
<dbReference type="Proteomes" id="UP001460270">
    <property type="component" value="Unassembled WGS sequence"/>
</dbReference>
<sequence length="177" mass="20377">MRTTLCTCHYTEKDALHLWLSQQSCETGVDKSQRARATRHKNSARRAQDQKLPADTMKIVVLFLLLQVVALCSADGPCAKGKKLTYTFIRAKQDEYQLRKPKLYLRAYYGKKQVGFTRVKYDEDANFKFTIDNYDPDKKLDVKLYDVSLTNCQDKAVSSGVFECKSDFGHFDYDISC</sequence>
<dbReference type="EMBL" id="JBBPFD010000002">
    <property type="protein sequence ID" value="KAK7940060.1"/>
    <property type="molecule type" value="Genomic_DNA"/>
</dbReference>
<reference evidence="2" key="1">
    <citation type="submission" date="2024-04" db="EMBL/GenBank/DDBJ databases">
        <title>Salinicola lusitanus LLJ914,a marine bacterium isolated from the Okinawa Trough.</title>
        <authorList>
            <person name="Li J."/>
        </authorList>
    </citation>
    <scope>NUCLEOTIDE SEQUENCE [LARGE SCALE GENOMIC DNA]</scope>
</reference>